<name>A0A0W1R731_9EURY</name>
<dbReference type="PANTHER" id="PTHR43540:SF1">
    <property type="entry name" value="ISOCHORISMATASE HYDROLASE"/>
    <property type="match status" value="1"/>
</dbReference>
<gene>
    <name evidence="3" type="ORF">AUR64_16350</name>
</gene>
<evidence type="ECO:0000259" key="2">
    <source>
        <dbReference type="Pfam" id="PF00857"/>
    </source>
</evidence>
<dbReference type="RefSeq" id="WP_058582502.1">
    <property type="nucleotide sequence ID" value="NZ_LOPU01000029.1"/>
</dbReference>
<organism evidence="3 4">
    <name type="scientific">Haloprofundus marisrubri</name>
    <dbReference type="NCBI Taxonomy" id="1514971"/>
    <lineage>
        <taxon>Archaea</taxon>
        <taxon>Methanobacteriati</taxon>
        <taxon>Methanobacteriota</taxon>
        <taxon>Stenosarchaea group</taxon>
        <taxon>Halobacteria</taxon>
        <taxon>Halobacteriales</taxon>
        <taxon>Haloferacaceae</taxon>
        <taxon>Haloprofundus</taxon>
    </lineage>
</organism>
<feature type="domain" description="Isochorismatase-like" evidence="2">
    <location>
        <begin position="14"/>
        <end position="185"/>
    </location>
</feature>
<dbReference type="EMBL" id="LOPU01000029">
    <property type="protein sequence ID" value="KTG09350.1"/>
    <property type="molecule type" value="Genomic_DNA"/>
</dbReference>
<dbReference type="SUPFAM" id="SSF52499">
    <property type="entry name" value="Isochorismatase-like hydrolases"/>
    <property type="match status" value="1"/>
</dbReference>
<reference evidence="3 4" key="1">
    <citation type="submission" date="2015-12" db="EMBL/GenBank/DDBJ databases">
        <title>Haloprofundus marisrubri gen. nov., sp. nov., an extremely halophilic archaeon isolated from the Discovery deep brine-seawater interface in the Red Sea.</title>
        <authorList>
            <person name="Zhang G."/>
            <person name="Stingl U."/>
            <person name="Rashid M."/>
        </authorList>
    </citation>
    <scope>NUCLEOTIDE SEQUENCE [LARGE SCALE GENOMIC DNA]</scope>
    <source>
        <strain evidence="3 4">SB9</strain>
    </source>
</reference>
<accession>A0A0W1R731</accession>
<dbReference type="STRING" id="1514971.AUR64_16350"/>
<dbReference type="InterPro" id="IPR036380">
    <property type="entry name" value="Isochorismatase-like_sf"/>
</dbReference>
<evidence type="ECO:0000313" key="3">
    <source>
        <dbReference type="EMBL" id="KTG09350.1"/>
    </source>
</evidence>
<keyword evidence="4" id="KW-1185">Reference proteome</keyword>
<dbReference type="Gene3D" id="3.40.50.850">
    <property type="entry name" value="Isochorismatase-like"/>
    <property type="match status" value="1"/>
</dbReference>
<dbReference type="OrthoDB" id="202119at2157"/>
<dbReference type="PANTHER" id="PTHR43540">
    <property type="entry name" value="PEROXYUREIDOACRYLATE/UREIDOACRYLATE AMIDOHYDROLASE-RELATED"/>
    <property type="match status" value="1"/>
</dbReference>
<protein>
    <submittedName>
        <fullName evidence="3">Isochorismatase</fullName>
    </submittedName>
</protein>
<evidence type="ECO:0000256" key="1">
    <source>
        <dbReference type="ARBA" id="ARBA00022801"/>
    </source>
</evidence>
<dbReference type="Pfam" id="PF00857">
    <property type="entry name" value="Isochorismatase"/>
    <property type="match status" value="1"/>
</dbReference>
<evidence type="ECO:0000313" key="4">
    <source>
        <dbReference type="Proteomes" id="UP000054387"/>
    </source>
</evidence>
<proteinExistence type="predicted"/>
<sequence length="192" mass="21318">MSSAGELQLPDDAVLLLVDFQTGFDDPAWGERNNPDAESRAADLLSAWRERGMPLVHVRHRSQEADSPLRPDRPGFAYLDETAPQAGERTFEKTVNSAFFGTELENWLRERDYETLVVVGLTTDHCVSTTTRMAENLGFSPLLVSDATATFDREGPDGQQYDAETMHRTALTHLNGEFARVVDSEAVLAAFD</sequence>
<dbReference type="Proteomes" id="UP000054387">
    <property type="component" value="Unassembled WGS sequence"/>
</dbReference>
<comment type="caution">
    <text evidence="3">The sequence shown here is derived from an EMBL/GenBank/DDBJ whole genome shotgun (WGS) entry which is preliminary data.</text>
</comment>
<dbReference type="GO" id="GO:0016787">
    <property type="term" value="F:hydrolase activity"/>
    <property type="evidence" value="ECO:0007669"/>
    <property type="project" value="UniProtKB-KW"/>
</dbReference>
<dbReference type="CDD" id="cd01014">
    <property type="entry name" value="nicotinamidase_related"/>
    <property type="match status" value="1"/>
</dbReference>
<dbReference type="InterPro" id="IPR050272">
    <property type="entry name" value="Isochorismatase-like_hydrls"/>
</dbReference>
<keyword evidence="1" id="KW-0378">Hydrolase</keyword>
<dbReference type="InterPro" id="IPR000868">
    <property type="entry name" value="Isochorismatase-like_dom"/>
</dbReference>
<dbReference type="AlphaFoldDB" id="A0A0W1R731"/>